<evidence type="ECO:0000313" key="2">
    <source>
        <dbReference type="Proteomes" id="UP001055811"/>
    </source>
</evidence>
<protein>
    <submittedName>
        <fullName evidence="1">Uncharacterized protein</fullName>
    </submittedName>
</protein>
<comment type="caution">
    <text evidence="1">The sequence shown here is derived from an EMBL/GenBank/DDBJ whole genome shotgun (WGS) entry which is preliminary data.</text>
</comment>
<organism evidence="1 2">
    <name type="scientific">Cichorium intybus</name>
    <name type="common">Chicory</name>
    <dbReference type="NCBI Taxonomy" id="13427"/>
    <lineage>
        <taxon>Eukaryota</taxon>
        <taxon>Viridiplantae</taxon>
        <taxon>Streptophyta</taxon>
        <taxon>Embryophyta</taxon>
        <taxon>Tracheophyta</taxon>
        <taxon>Spermatophyta</taxon>
        <taxon>Magnoliopsida</taxon>
        <taxon>eudicotyledons</taxon>
        <taxon>Gunneridae</taxon>
        <taxon>Pentapetalae</taxon>
        <taxon>asterids</taxon>
        <taxon>campanulids</taxon>
        <taxon>Asterales</taxon>
        <taxon>Asteraceae</taxon>
        <taxon>Cichorioideae</taxon>
        <taxon>Cichorieae</taxon>
        <taxon>Cichoriinae</taxon>
        <taxon>Cichorium</taxon>
    </lineage>
</organism>
<proteinExistence type="predicted"/>
<gene>
    <name evidence="1" type="ORF">L2E82_12876</name>
</gene>
<evidence type="ECO:0000313" key="1">
    <source>
        <dbReference type="EMBL" id="KAI3782819.1"/>
    </source>
</evidence>
<keyword evidence="2" id="KW-1185">Reference proteome</keyword>
<sequence length="202" mass="23110">MGTLESTKMMELKCHLCKKSFKICVTCLQVLQDLCDLFDKSLHLKRIIILNSLALLNRCIEIECLHGANGGGLKEFSALMRKFIQLEHLVLLVILPLGLIIIRAQEICTNCETNNEILFTRNQLSCRSKALSPSAPIVCTATYQKYRIDDSPLGTNAIMALLAYSRYDMFSPRSLTSKSYLYRVNEACISFWFYCLYWSFHT</sequence>
<name>A0ACB9GH15_CICIN</name>
<dbReference type="Proteomes" id="UP001055811">
    <property type="component" value="Linkage Group LG02"/>
</dbReference>
<accession>A0ACB9GH15</accession>
<reference evidence="2" key="1">
    <citation type="journal article" date="2022" name="Mol. Ecol. Resour.">
        <title>The genomes of chicory, endive, great burdock and yacon provide insights into Asteraceae palaeo-polyploidization history and plant inulin production.</title>
        <authorList>
            <person name="Fan W."/>
            <person name="Wang S."/>
            <person name="Wang H."/>
            <person name="Wang A."/>
            <person name="Jiang F."/>
            <person name="Liu H."/>
            <person name="Zhao H."/>
            <person name="Xu D."/>
            <person name="Zhang Y."/>
        </authorList>
    </citation>
    <scope>NUCLEOTIDE SEQUENCE [LARGE SCALE GENOMIC DNA]</scope>
    <source>
        <strain evidence="2">cv. Punajuju</strain>
    </source>
</reference>
<dbReference type="EMBL" id="CM042010">
    <property type="protein sequence ID" value="KAI3782819.1"/>
    <property type="molecule type" value="Genomic_DNA"/>
</dbReference>
<reference evidence="1 2" key="2">
    <citation type="journal article" date="2022" name="Mol. Ecol. Resour.">
        <title>The genomes of chicory, endive, great burdock and yacon provide insights into Asteraceae paleo-polyploidization history and plant inulin production.</title>
        <authorList>
            <person name="Fan W."/>
            <person name="Wang S."/>
            <person name="Wang H."/>
            <person name="Wang A."/>
            <person name="Jiang F."/>
            <person name="Liu H."/>
            <person name="Zhao H."/>
            <person name="Xu D."/>
            <person name="Zhang Y."/>
        </authorList>
    </citation>
    <scope>NUCLEOTIDE SEQUENCE [LARGE SCALE GENOMIC DNA]</scope>
    <source>
        <strain evidence="2">cv. Punajuju</strain>
        <tissue evidence="1">Leaves</tissue>
    </source>
</reference>